<reference evidence="1 2" key="1">
    <citation type="submission" date="2021-06" db="EMBL/GenBank/DDBJ databases">
        <authorList>
            <person name="Palmer J.M."/>
        </authorList>
    </citation>
    <scope>NUCLEOTIDE SEQUENCE [LARGE SCALE GENOMIC DNA]</scope>
    <source>
        <strain evidence="1 2">CL_MEX2019</strain>
        <tissue evidence="1">Muscle</tissue>
    </source>
</reference>
<keyword evidence="2" id="KW-1185">Reference proteome</keyword>
<sequence length="67" mass="7654">MYSHQESTCLVRTKGEYVLQMRRRALRALSHNMSVAVLLSNIQLIRFTWSDAGCNFGCSDVISNINF</sequence>
<gene>
    <name evidence="1" type="ORF">CHARACLAT_013026</name>
</gene>
<dbReference type="EMBL" id="JAHUTJ010009117">
    <property type="protein sequence ID" value="MED6267512.1"/>
    <property type="molecule type" value="Genomic_DNA"/>
</dbReference>
<organism evidence="1 2">
    <name type="scientific">Characodon lateralis</name>
    <dbReference type="NCBI Taxonomy" id="208331"/>
    <lineage>
        <taxon>Eukaryota</taxon>
        <taxon>Metazoa</taxon>
        <taxon>Chordata</taxon>
        <taxon>Craniata</taxon>
        <taxon>Vertebrata</taxon>
        <taxon>Euteleostomi</taxon>
        <taxon>Actinopterygii</taxon>
        <taxon>Neopterygii</taxon>
        <taxon>Teleostei</taxon>
        <taxon>Neoteleostei</taxon>
        <taxon>Acanthomorphata</taxon>
        <taxon>Ovalentaria</taxon>
        <taxon>Atherinomorphae</taxon>
        <taxon>Cyprinodontiformes</taxon>
        <taxon>Goodeidae</taxon>
        <taxon>Characodon</taxon>
    </lineage>
</organism>
<protein>
    <submittedName>
        <fullName evidence="1">Uncharacterized protein</fullName>
    </submittedName>
</protein>
<comment type="caution">
    <text evidence="1">The sequence shown here is derived from an EMBL/GenBank/DDBJ whole genome shotgun (WGS) entry which is preliminary data.</text>
</comment>
<dbReference type="Proteomes" id="UP001352852">
    <property type="component" value="Unassembled WGS sequence"/>
</dbReference>
<evidence type="ECO:0000313" key="2">
    <source>
        <dbReference type="Proteomes" id="UP001352852"/>
    </source>
</evidence>
<accession>A0ABU7CX49</accession>
<name>A0ABU7CX49_9TELE</name>
<evidence type="ECO:0000313" key="1">
    <source>
        <dbReference type="EMBL" id="MED6267512.1"/>
    </source>
</evidence>
<proteinExistence type="predicted"/>